<dbReference type="GO" id="GO:0000155">
    <property type="term" value="F:phosphorelay sensor kinase activity"/>
    <property type="evidence" value="ECO:0007669"/>
    <property type="project" value="InterPro"/>
</dbReference>
<keyword evidence="4" id="KW-0808">Transferase</keyword>
<evidence type="ECO:0000313" key="9">
    <source>
        <dbReference type="Proteomes" id="UP000028926"/>
    </source>
</evidence>
<accession>A0A077AZ25</accession>
<dbReference type="PANTHER" id="PTHR43304:SF1">
    <property type="entry name" value="PAC DOMAIN-CONTAINING PROTEIN"/>
    <property type="match status" value="1"/>
</dbReference>
<dbReference type="SUPFAM" id="SSF55785">
    <property type="entry name" value="PYP-like sensor domain (PAS domain)"/>
    <property type="match status" value="1"/>
</dbReference>
<evidence type="ECO:0000259" key="6">
    <source>
        <dbReference type="SMART" id="SM00387"/>
    </source>
</evidence>
<dbReference type="SUPFAM" id="SSF55874">
    <property type="entry name" value="ATPase domain of HSP90 chaperone/DNA topoisomerase II/histidine kinase"/>
    <property type="match status" value="1"/>
</dbReference>
<keyword evidence="3" id="KW-0597">Phosphoprotein</keyword>
<dbReference type="PANTHER" id="PTHR43304">
    <property type="entry name" value="PHYTOCHROME-LIKE PROTEIN CPH1"/>
    <property type="match status" value="1"/>
</dbReference>
<dbReference type="InterPro" id="IPR003661">
    <property type="entry name" value="HisK_dim/P_dom"/>
</dbReference>
<dbReference type="EMBL" id="CP008941">
    <property type="protein sequence ID" value="AIK96893.1"/>
    <property type="molecule type" value="Genomic_DNA"/>
</dbReference>
<dbReference type="PRINTS" id="PR00344">
    <property type="entry name" value="BCTRLSENSOR"/>
</dbReference>
<dbReference type="Pfam" id="PF02518">
    <property type="entry name" value="HATPase_c"/>
    <property type="match status" value="1"/>
</dbReference>
<reference evidence="8 9" key="1">
    <citation type="submission" date="2014-07" db="EMBL/GenBank/DDBJ databases">
        <title>Comparative genomic insights into amoeba endosymbionts belonging to the families of Holosporaceae and Candidatus Midichloriaceae within Rickettsiales.</title>
        <authorList>
            <person name="Wang Z."/>
            <person name="Wu M."/>
        </authorList>
    </citation>
    <scope>NUCLEOTIDE SEQUENCE [LARGE SCALE GENOMIC DNA]</scope>
    <source>
        <strain evidence="8">PRA3</strain>
    </source>
</reference>
<sequence length="502" mass="57824">MQTILPPPFDKMMIGNSCIALLEYFHQPAWIRRVDGRYVWVNKSFLKFFNVKMEDVIDKVSEDFLPPEIVETSYITEQEVLEKRCSLTFHIEQKQFRTTIHKTPVFSDSNEIIAVAALMIDLKQELELETQLAHAKDFYEILLTYMGECLFFINKNNEFELINKRGKEALNDLGFKGPLPLTYEIWDNFLSNRYNTQGKKYTEDRKIIPRAWKGEVILNEEICLELKDGCQKFFLASATPFRNKNDNCIQGVILTVTDITKEKNLLNTLAQKTKLVEQRNQELHQFAYSAAHDLRDPLRNISLLASFIDEKLKKQDYEEVEFLLKKLLNTAAYGGSLVKNLLDYSAANREIKMEVVCLKDVVNRTITTLSNLIEQAEGKIIFNNLPIVRGNAQQLQIVFQNIISNAIRYKGQDPLVISISAERKSSLWVISIQDNGPGINEDFKEEIFLPFKRVRANTNSRSSGLGLSICRRIIEQHGGKIWLDPQPQTGACFKFTLEGMQD</sequence>
<evidence type="ECO:0000256" key="2">
    <source>
        <dbReference type="ARBA" id="ARBA00012438"/>
    </source>
</evidence>
<dbReference type="InterPro" id="IPR004358">
    <property type="entry name" value="Sig_transdc_His_kin-like_C"/>
</dbReference>
<evidence type="ECO:0000256" key="4">
    <source>
        <dbReference type="ARBA" id="ARBA00022679"/>
    </source>
</evidence>
<feature type="domain" description="Signal transduction histidine kinase dimerisation/phosphoacceptor" evidence="7">
    <location>
        <begin position="282"/>
        <end position="350"/>
    </location>
</feature>
<dbReference type="CDD" id="cd00082">
    <property type="entry name" value="HisKA"/>
    <property type="match status" value="1"/>
</dbReference>
<dbReference type="RefSeq" id="WP_038465688.1">
    <property type="nucleotide sequence ID" value="NZ_CP008941.1"/>
</dbReference>
<dbReference type="STRING" id="91604.ID47_09335"/>
<dbReference type="HOGENOM" id="CLU_000445_114_71_5"/>
<dbReference type="Pfam" id="PF08448">
    <property type="entry name" value="PAS_4"/>
    <property type="match status" value="1"/>
</dbReference>
<dbReference type="InterPro" id="IPR036890">
    <property type="entry name" value="HATPase_C_sf"/>
</dbReference>
<dbReference type="FunFam" id="3.30.565.10:FF:000006">
    <property type="entry name" value="Sensor histidine kinase WalK"/>
    <property type="match status" value="1"/>
</dbReference>
<dbReference type="SMART" id="SM00387">
    <property type="entry name" value="HATPase_c"/>
    <property type="match status" value="1"/>
</dbReference>
<dbReference type="InterPro" id="IPR036097">
    <property type="entry name" value="HisK_dim/P_sf"/>
</dbReference>
<dbReference type="InterPro" id="IPR052162">
    <property type="entry name" value="Sensor_kinase/Photoreceptor"/>
</dbReference>
<evidence type="ECO:0000256" key="1">
    <source>
        <dbReference type="ARBA" id="ARBA00000085"/>
    </source>
</evidence>
<keyword evidence="5" id="KW-0418">Kinase</keyword>
<dbReference type="InterPro" id="IPR035965">
    <property type="entry name" value="PAS-like_dom_sf"/>
</dbReference>
<comment type="catalytic activity">
    <reaction evidence="1">
        <text>ATP + protein L-histidine = ADP + protein N-phospho-L-histidine.</text>
        <dbReference type="EC" id="2.7.13.3"/>
    </reaction>
</comment>
<gene>
    <name evidence="8" type="ORF">ID47_09335</name>
</gene>
<proteinExistence type="predicted"/>
<dbReference type="SMART" id="SM00388">
    <property type="entry name" value="HisKA"/>
    <property type="match status" value="1"/>
</dbReference>
<dbReference type="Gene3D" id="3.30.565.10">
    <property type="entry name" value="Histidine kinase-like ATPase, C-terminal domain"/>
    <property type="match status" value="1"/>
</dbReference>
<dbReference type="Proteomes" id="UP000028926">
    <property type="component" value="Chromosome"/>
</dbReference>
<organism evidence="8 9">
    <name type="scientific">Candidatus Odyssella acanthamoebae</name>
    <dbReference type="NCBI Taxonomy" id="91604"/>
    <lineage>
        <taxon>Bacteria</taxon>
        <taxon>Pseudomonadati</taxon>
        <taxon>Pseudomonadota</taxon>
        <taxon>Alphaproteobacteria</taxon>
        <taxon>Holosporales</taxon>
        <taxon>Candidatus Paracaedibacteraceae</taxon>
        <taxon>Candidatus Odyssella</taxon>
    </lineage>
</organism>
<dbReference type="Gene3D" id="1.10.287.130">
    <property type="match status" value="1"/>
</dbReference>
<dbReference type="AlphaFoldDB" id="A0A077AZ25"/>
<evidence type="ECO:0000313" key="8">
    <source>
        <dbReference type="EMBL" id="AIK96893.1"/>
    </source>
</evidence>
<evidence type="ECO:0000259" key="7">
    <source>
        <dbReference type="SMART" id="SM00388"/>
    </source>
</evidence>
<dbReference type="Gene3D" id="3.30.450.20">
    <property type="entry name" value="PAS domain"/>
    <property type="match status" value="2"/>
</dbReference>
<keyword evidence="9" id="KW-1185">Reference proteome</keyword>
<dbReference type="EC" id="2.7.13.3" evidence="2"/>
<name>A0A077AZ25_9PROT</name>
<dbReference type="InterPro" id="IPR013656">
    <property type="entry name" value="PAS_4"/>
</dbReference>
<dbReference type="Pfam" id="PF00512">
    <property type="entry name" value="HisKA"/>
    <property type="match status" value="1"/>
</dbReference>
<evidence type="ECO:0000256" key="3">
    <source>
        <dbReference type="ARBA" id="ARBA00022553"/>
    </source>
</evidence>
<dbReference type="OrthoDB" id="9795133at2"/>
<dbReference type="InterPro" id="IPR003594">
    <property type="entry name" value="HATPase_dom"/>
</dbReference>
<dbReference type="KEGG" id="paca:ID47_09335"/>
<feature type="domain" description="Histidine kinase/HSP90-like ATPase" evidence="6">
    <location>
        <begin position="390"/>
        <end position="501"/>
    </location>
</feature>
<dbReference type="CDD" id="cd00075">
    <property type="entry name" value="HATPase"/>
    <property type="match status" value="1"/>
</dbReference>
<evidence type="ECO:0000256" key="5">
    <source>
        <dbReference type="ARBA" id="ARBA00022777"/>
    </source>
</evidence>
<dbReference type="SUPFAM" id="SSF47384">
    <property type="entry name" value="Homodimeric domain of signal transducing histidine kinase"/>
    <property type="match status" value="1"/>
</dbReference>
<dbReference type="eggNOG" id="COG4251">
    <property type="taxonomic scope" value="Bacteria"/>
</dbReference>
<protein>
    <recommendedName>
        <fullName evidence="2">histidine kinase</fullName>
        <ecNumber evidence="2">2.7.13.3</ecNumber>
    </recommendedName>
</protein>